<sequence>MRNDTRHRIARLQPRRAAAAGRPYRRAATATLVLVKARMLHWAQNRHA</sequence>
<reference evidence="1 2" key="1">
    <citation type="journal article" date="2011" name="J. Bacteriol.">
        <title>Two new complete genome sequences offer insight into host and tissue specificity of plant pathogenic Xanthomonas spp.</title>
        <authorList>
            <person name="Bogdanove A.J."/>
            <person name="Koebnik R."/>
            <person name="Lu H."/>
            <person name="Furutani A."/>
            <person name="Angiuoli S.V."/>
            <person name="Patil P.B."/>
            <person name="Van Sluys M.A."/>
            <person name="Ryan R.P."/>
            <person name="Meyer D.F."/>
            <person name="Han S.W."/>
            <person name="Aparna G."/>
            <person name="Rajaram M."/>
            <person name="Delcher A.L."/>
            <person name="Phillippy A.M."/>
            <person name="Puiu D."/>
            <person name="Schatz M.C."/>
            <person name="Shumway M."/>
            <person name="Sommer D.D."/>
            <person name="Trapnell C."/>
            <person name="Benahmed F."/>
            <person name="Dimitrov G."/>
            <person name="Madupu R."/>
            <person name="Radune D."/>
            <person name="Sullivan S."/>
            <person name="Jha G."/>
            <person name="Ishihara H."/>
            <person name="Lee S.W."/>
            <person name="Pandey A."/>
            <person name="Sharma V."/>
            <person name="Sriariyanun M."/>
            <person name="Szurek B."/>
            <person name="Vera-Cruz C.M."/>
            <person name="Dorman K.S."/>
            <person name="Ronald P.C."/>
            <person name="Verdier V."/>
            <person name="Dow J.M."/>
            <person name="Sonti R.V."/>
            <person name="Tsuge S."/>
            <person name="Brendel V.P."/>
            <person name="Rabinowicz P.D."/>
            <person name="Leach J.E."/>
            <person name="White F.F."/>
            <person name="Salzberg S.L."/>
        </authorList>
    </citation>
    <scope>NUCLEOTIDE SEQUENCE [LARGE SCALE GENOMIC DNA]</scope>
    <source>
        <strain evidence="1 2">BLS256</strain>
    </source>
</reference>
<evidence type="ECO:0000313" key="1">
    <source>
        <dbReference type="EMBL" id="AEQ96847.1"/>
    </source>
</evidence>
<gene>
    <name evidence="1" type="ORF">XOC_2739</name>
</gene>
<evidence type="ECO:0000313" key="2">
    <source>
        <dbReference type="Proteomes" id="UP000008851"/>
    </source>
</evidence>
<name>G7TID6_XANOB</name>
<protein>
    <submittedName>
        <fullName evidence="1">Uncharacterized protein</fullName>
    </submittedName>
</protein>
<accession>G7TID6</accession>
<dbReference type="AlphaFoldDB" id="G7TID6"/>
<proteinExistence type="predicted"/>
<dbReference type="Proteomes" id="UP000008851">
    <property type="component" value="Chromosome"/>
</dbReference>
<organism evidence="1 2">
    <name type="scientific">Xanthomonas oryzae pv. oryzicola (strain BLS256)</name>
    <dbReference type="NCBI Taxonomy" id="383407"/>
    <lineage>
        <taxon>Bacteria</taxon>
        <taxon>Pseudomonadati</taxon>
        <taxon>Pseudomonadota</taxon>
        <taxon>Gammaproteobacteria</taxon>
        <taxon>Lysobacterales</taxon>
        <taxon>Lysobacteraceae</taxon>
        <taxon>Xanthomonas</taxon>
    </lineage>
</organism>
<dbReference type="KEGG" id="xor:XOC_2739"/>
<dbReference type="HOGENOM" id="CLU_3159401_0_0_6"/>
<dbReference type="EMBL" id="CP003057">
    <property type="protein sequence ID" value="AEQ96847.1"/>
    <property type="molecule type" value="Genomic_DNA"/>
</dbReference>